<dbReference type="InterPro" id="IPR010730">
    <property type="entry name" value="HET"/>
</dbReference>
<name>A0A6A6A4H1_9PLEO</name>
<dbReference type="OrthoDB" id="3486565at2759"/>
<sequence length="581" mass="66128">MPSHLCLVCRAIPYDFWSKVHDQKEYSQQACVPLQSLECMRGEAADGCQLCEILFESTNEVQDQDSCIYLQRSHSAPHHIFTLKIGMNGDPISQAFFYRVPLWWCELFVSLQKQKHTPMERNLPVEIHEHVDNIRTMRSWLNRCLHKHLNCSSLQKDFLPTRLLDMQAFKTEQDIQLVDSQDVKIPGDAEYLTLSHCWGPPAKHSVKTEGRNLKARMTRISINDLSNTFRDAVRITRELGHRYLWIDSLCIIQDDKEDWAREAALMADVYGNATCTLAALSSEDGTKGCNIISDIQRSTCCSFLDLEVEFDRYSRLRIFQDEPANWVTEYGETPDQESEEKSPLRFRAWTLQESALSRRIVYFAKTQLLWQCREFKATAQLPWVEKRLEGESNLTPWPLDAYMTPGGPVSHSERWYRLVEDYSLRTLTYATDKLPALSGLAKGYVGGGQYGAGIWGAHFPGALLWQTTDEHACRHPPEDYIAPSWSWASTSGRVSYDSQRLKPFEQRFEGLSAELGIPYADFGFLKVDRIDVSPKYDDVYGAITSASLIMSGAQTICVDCPTSNKGAKTSVCCFTISAGSH</sequence>
<feature type="domain" description="Heterokaryon incompatibility" evidence="1">
    <location>
        <begin position="191"/>
        <end position="353"/>
    </location>
</feature>
<dbReference type="Pfam" id="PF06985">
    <property type="entry name" value="HET"/>
    <property type="match status" value="1"/>
</dbReference>
<proteinExistence type="predicted"/>
<evidence type="ECO:0000313" key="2">
    <source>
        <dbReference type="EMBL" id="KAF2126053.1"/>
    </source>
</evidence>
<gene>
    <name evidence="2" type="ORF">P153DRAFT_84368</name>
</gene>
<dbReference type="Proteomes" id="UP000799771">
    <property type="component" value="Unassembled WGS sequence"/>
</dbReference>
<dbReference type="PANTHER" id="PTHR33112:SF16">
    <property type="entry name" value="HETEROKARYON INCOMPATIBILITY DOMAIN-CONTAINING PROTEIN"/>
    <property type="match status" value="1"/>
</dbReference>
<evidence type="ECO:0000259" key="1">
    <source>
        <dbReference type="Pfam" id="PF06985"/>
    </source>
</evidence>
<dbReference type="RefSeq" id="XP_033520445.1">
    <property type="nucleotide sequence ID" value="XM_033673441.1"/>
</dbReference>
<evidence type="ECO:0000313" key="3">
    <source>
        <dbReference type="Proteomes" id="UP000799771"/>
    </source>
</evidence>
<dbReference type="AlphaFoldDB" id="A0A6A6A4H1"/>
<keyword evidence="3" id="KW-1185">Reference proteome</keyword>
<accession>A0A6A6A4H1</accession>
<dbReference type="GeneID" id="54413873"/>
<dbReference type="PANTHER" id="PTHR33112">
    <property type="entry name" value="DOMAIN PROTEIN, PUTATIVE-RELATED"/>
    <property type="match status" value="1"/>
</dbReference>
<reference evidence="2" key="1">
    <citation type="journal article" date="2020" name="Stud. Mycol.">
        <title>101 Dothideomycetes genomes: a test case for predicting lifestyles and emergence of pathogens.</title>
        <authorList>
            <person name="Haridas S."/>
            <person name="Albert R."/>
            <person name="Binder M."/>
            <person name="Bloem J."/>
            <person name="Labutti K."/>
            <person name="Salamov A."/>
            <person name="Andreopoulos B."/>
            <person name="Baker S."/>
            <person name="Barry K."/>
            <person name="Bills G."/>
            <person name="Bluhm B."/>
            <person name="Cannon C."/>
            <person name="Castanera R."/>
            <person name="Culley D."/>
            <person name="Daum C."/>
            <person name="Ezra D."/>
            <person name="Gonzalez J."/>
            <person name="Henrissat B."/>
            <person name="Kuo A."/>
            <person name="Liang C."/>
            <person name="Lipzen A."/>
            <person name="Lutzoni F."/>
            <person name="Magnuson J."/>
            <person name="Mondo S."/>
            <person name="Nolan M."/>
            <person name="Ohm R."/>
            <person name="Pangilinan J."/>
            <person name="Park H.-J."/>
            <person name="Ramirez L."/>
            <person name="Alfaro M."/>
            <person name="Sun H."/>
            <person name="Tritt A."/>
            <person name="Yoshinaga Y."/>
            <person name="Zwiers L.-H."/>
            <person name="Turgeon B."/>
            <person name="Goodwin S."/>
            <person name="Spatafora J."/>
            <person name="Crous P."/>
            <person name="Grigoriev I."/>
        </authorList>
    </citation>
    <scope>NUCLEOTIDE SEQUENCE</scope>
    <source>
        <strain evidence="2">CBS 119687</strain>
    </source>
</reference>
<dbReference type="EMBL" id="ML977514">
    <property type="protein sequence ID" value="KAF2126053.1"/>
    <property type="molecule type" value="Genomic_DNA"/>
</dbReference>
<protein>
    <submittedName>
        <fullName evidence="2">HET-domain-containing protein</fullName>
    </submittedName>
</protein>
<organism evidence="2 3">
    <name type="scientific">Dothidotthia symphoricarpi CBS 119687</name>
    <dbReference type="NCBI Taxonomy" id="1392245"/>
    <lineage>
        <taxon>Eukaryota</taxon>
        <taxon>Fungi</taxon>
        <taxon>Dikarya</taxon>
        <taxon>Ascomycota</taxon>
        <taxon>Pezizomycotina</taxon>
        <taxon>Dothideomycetes</taxon>
        <taxon>Pleosporomycetidae</taxon>
        <taxon>Pleosporales</taxon>
        <taxon>Dothidotthiaceae</taxon>
        <taxon>Dothidotthia</taxon>
    </lineage>
</organism>